<evidence type="ECO:0000256" key="7">
    <source>
        <dbReference type="RuleBase" id="RU003877"/>
    </source>
</evidence>
<protein>
    <recommendedName>
        <fullName evidence="4">Large ribosomal subunit protein uL13c</fullName>
    </recommendedName>
    <alternativeName>
        <fullName evidence="5">50S ribosomal protein L13, chloroplastic</fullName>
    </alternativeName>
    <alternativeName>
        <fullName evidence="6">CL13</fullName>
    </alternativeName>
</protein>
<reference evidence="8 9" key="1">
    <citation type="journal article" date="2024" name="Nat. Commun.">
        <title>Phylogenomics reveals the evolutionary origins of lichenization in chlorophyte algae.</title>
        <authorList>
            <person name="Puginier C."/>
            <person name="Libourel C."/>
            <person name="Otte J."/>
            <person name="Skaloud P."/>
            <person name="Haon M."/>
            <person name="Grisel S."/>
            <person name="Petersen M."/>
            <person name="Berrin J.G."/>
            <person name="Delaux P.M."/>
            <person name="Dal Grande F."/>
            <person name="Keller J."/>
        </authorList>
    </citation>
    <scope>NUCLEOTIDE SEQUENCE [LARGE SCALE GENOMIC DNA]</scope>
    <source>
        <strain evidence="8 9">SAG 2145</strain>
    </source>
</reference>
<dbReference type="GO" id="GO:0005840">
    <property type="term" value="C:ribosome"/>
    <property type="evidence" value="ECO:0007669"/>
    <property type="project" value="UniProtKB-KW"/>
</dbReference>
<gene>
    <name evidence="8" type="ORF">WJX74_006940</name>
</gene>
<sequence>MASISELCHHSTACSLLLPARQAVQTSYVTSHRRQRSAHQEKTRHVHCQAAAVEDIKVPSLGPDMWNKTYYPKGRDTKNNQKQWYIIDAEGQTLGRLATLAATHIRGKTSPTFSPSMDMGAYVIVINAEKVVVGGRKSEQKKYYRHSQQPGGLKTEAFQDLQKRIPQRIIEAAVKGMLPKGTLGRELFHHLKVFKGPQHPHEAQQPINITTTIDRKSQEMRGALLANGAS</sequence>
<dbReference type="EMBL" id="JALJOS010000030">
    <property type="protein sequence ID" value="KAK9822771.1"/>
    <property type="molecule type" value="Genomic_DNA"/>
</dbReference>
<accession>A0AAW1QNS4</accession>
<dbReference type="GO" id="GO:0003735">
    <property type="term" value="F:structural constituent of ribosome"/>
    <property type="evidence" value="ECO:0007669"/>
    <property type="project" value="InterPro"/>
</dbReference>
<evidence type="ECO:0000256" key="4">
    <source>
        <dbReference type="ARBA" id="ARBA00068945"/>
    </source>
</evidence>
<dbReference type="PANTHER" id="PTHR11545:SF2">
    <property type="entry name" value="LARGE RIBOSOMAL SUBUNIT PROTEIN UL13M"/>
    <property type="match status" value="1"/>
</dbReference>
<evidence type="ECO:0000313" key="9">
    <source>
        <dbReference type="Proteomes" id="UP001438707"/>
    </source>
</evidence>
<dbReference type="AlphaFoldDB" id="A0AAW1QNS4"/>
<dbReference type="GO" id="GO:1990904">
    <property type="term" value="C:ribonucleoprotein complex"/>
    <property type="evidence" value="ECO:0007669"/>
    <property type="project" value="UniProtKB-KW"/>
</dbReference>
<evidence type="ECO:0000256" key="2">
    <source>
        <dbReference type="ARBA" id="ARBA00022980"/>
    </source>
</evidence>
<organism evidence="8 9">
    <name type="scientific">Apatococcus lobatus</name>
    <dbReference type="NCBI Taxonomy" id="904363"/>
    <lineage>
        <taxon>Eukaryota</taxon>
        <taxon>Viridiplantae</taxon>
        <taxon>Chlorophyta</taxon>
        <taxon>core chlorophytes</taxon>
        <taxon>Trebouxiophyceae</taxon>
        <taxon>Chlorellales</taxon>
        <taxon>Chlorellaceae</taxon>
        <taxon>Apatococcus</taxon>
    </lineage>
</organism>
<keyword evidence="2 7" id="KW-0689">Ribosomal protein</keyword>
<dbReference type="HAMAP" id="MF_01366">
    <property type="entry name" value="Ribosomal_uL13"/>
    <property type="match status" value="1"/>
</dbReference>
<dbReference type="Proteomes" id="UP001438707">
    <property type="component" value="Unassembled WGS sequence"/>
</dbReference>
<evidence type="ECO:0000313" key="8">
    <source>
        <dbReference type="EMBL" id="KAK9822771.1"/>
    </source>
</evidence>
<dbReference type="FunFam" id="3.90.1180.10:FF:000001">
    <property type="entry name" value="50S ribosomal protein L13"/>
    <property type="match status" value="1"/>
</dbReference>
<name>A0AAW1QNS4_9CHLO</name>
<proteinExistence type="inferred from homology"/>
<dbReference type="Gene3D" id="3.90.1180.10">
    <property type="entry name" value="Ribosomal protein L13"/>
    <property type="match status" value="1"/>
</dbReference>
<keyword evidence="9" id="KW-1185">Reference proteome</keyword>
<dbReference type="InterPro" id="IPR005823">
    <property type="entry name" value="Ribosomal_uL13_bac-type"/>
</dbReference>
<comment type="similarity">
    <text evidence="1 7">Belongs to the universal ribosomal protein uL13 family.</text>
</comment>
<dbReference type="GO" id="GO:0017148">
    <property type="term" value="P:negative regulation of translation"/>
    <property type="evidence" value="ECO:0007669"/>
    <property type="project" value="TreeGrafter"/>
</dbReference>
<dbReference type="SUPFAM" id="SSF52161">
    <property type="entry name" value="Ribosomal protein L13"/>
    <property type="match status" value="1"/>
</dbReference>
<dbReference type="Pfam" id="PF00572">
    <property type="entry name" value="Ribosomal_L13"/>
    <property type="match status" value="1"/>
</dbReference>
<keyword evidence="3 7" id="KW-0687">Ribonucleoprotein</keyword>
<dbReference type="CDD" id="cd00392">
    <property type="entry name" value="Ribosomal_L13"/>
    <property type="match status" value="1"/>
</dbReference>
<dbReference type="PANTHER" id="PTHR11545">
    <property type="entry name" value="RIBOSOMAL PROTEIN L13"/>
    <property type="match status" value="1"/>
</dbReference>
<evidence type="ECO:0000256" key="3">
    <source>
        <dbReference type="ARBA" id="ARBA00023274"/>
    </source>
</evidence>
<evidence type="ECO:0000256" key="6">
    <source>
        <dbReference type="ARBA" id="ARBA00082726"/>
    </source>
</evidence>
<evidence type="ECO:0000256" key="5">
    <source>
        <dbReference type="ARBA" id="ARBA00077140"/>
    </source>
</evidence>
<dbReference type="GO" id="GO:0003729">
    <property type="term" value="F:mRNA binding"/>
    <property type="evidence" value="ECO:0007669"/>
    <property type="project" value="TreeGrafter"/>
</dbReference>
<dbReference type="InterPro" id="IPR023563">
    <property type="entry name" value="Ribosomal_uL13_CS"/>
</dbReference>
<dbReference type="NCBIfam" id="TIGR01066">
    <property type="entry name" value="rplM_bact"/>
    <property type="match status" value="1"/>
</dbReference>
<dbReference type="InterPro" id="IPR005822">
    <property type="entry name" value="Ribosomal_uL13"/>
</dbReference>
<dbReference type="InterPro" id="IPR036899">
    <property type="entry name" value="Ribosomal_uL13_sf"/>
</dbReference>
<evidence type="ECO:0000256" key="1">
    <source>
        <dbReference type="ARBA" id="ARBA00006227"/>
    </source>
</evidence>
<comment type="caution">
    <text evidence="8">The sequence shown here is derived from an EMBL/GenBank/DDBJ whole genome shotgun (WGS) entry which is preliminary data.</text>
</comment>
<dbReference type="GO" id="GO:0006412">
    <property type="term" value="P:translation"/>
    <property type="evidence" value="ECO:0007669"/>
    <property type="project" value="InterPro"/>
</dbReference>
<dbReference type="PROSITE" id="PS00783">
    <property type="entry name" value="RIBOSOMAL_L13"/>
    <property type="match status" value="1"/>
</dbReference>